<keyword evidence="5 7" id="KW-0456">Lyase</keyword>
<dbReference type="OrthoDB" id="9814591at2"/>
<keyword evidence="4 7" id="KW-0472">Membrane</keyword>
<dbReference type="Gene3D" id="3.30.160.60">
    <property type="entry name" value="Classic Zinc Finger"/>
    <property type="match status" value="1"/>
</dbReference>
<dbReference type="CDD" id="cd08010">
    <property type="entry name" value="MltG_like"/>
    <property type="match status" value="1"/>
</dbReference>
<dbReference type="GO" id="GO:0009252">
    <property type="term" value="P:peptidoglycan biosynthetic process"/>
    <property type="evidence" value="ECO:0007669"/>
    <property type="project" value="UniProtKB-UniRule"/>
</dbReference>
<keyword evidence="1 7" id="KW-1003">Cell membrane</keyword>
<dbReference type="PANTHER" id="PTHR30518:SF2">
    <property type="entry name" value="ENDOLYTIC MUREIN TRANSGLYCOSYLASE"/>
    <property type="match status" value="1"/>
</dbReference>
<reference evidence="8 9" key="1">
    <citation type="submission" date="2016-10" db="EMBL/GenBank/DDBJ databases">
        <authorList>
            <person name="de Groot N.N."/>
        </authorList>
    </citation>
    <scope>NUCLEOTIDE SEQUENCE [LARGE SCALE GENOMIC DNA]</scope>
    <source>
        <strain evidence="8 9">DSM 1736</strain>
    </source>
</reference>
<dbReference type="Gene3D" id="3.30.1490.480">
    <property type="entry name" value="Endolytic murein transglycosylase"/>
    <property type="match status" value="1"/>
</dbReference>
<gene>
    <name evidence="7" type="primary">mltG</name>
    <name evidence="8" type="ORF">SAMN04488502_101136</name>
</gene>
<dbReference type="HAMAP" id="MF_02065">
    <property type="entry name" value="MltG"/>
    <property type="match status" value="1"/>
</dbReference>
<evidence type="ECO:0000313" key="9">
    <source>
        <dbReference type="Proteomes" id="UP000214880"/>
    </source>
</evidence>
<dbReference type="GO" id="GO:0005886">
    <property type="term" value="C:plasma membrane"/>
    <property type="evidence" value="ECO:0007669"/>
    <property type="project" value="UniProtKB-UniRule"/>
</dbReference>
<evidence type="ECO:0000256" key="2">
    <source>
        <dbReference type="ARBA" id="ARBA00022692"/>
    </source>
</evidence>
<dbReference type="InterPro" id="IPR003770">
    <property type="entry name" value="MLTG-like"/>
</dbReference>
<dbReference type="GO" id="GO:0071555">
    <property type="term" value="P:cell wall organization"/>
    <property type="evidence" value="ECO:0007669"/>
    <property type="project" value="UniProtKB-KW"/>
</dbReference>
<dbReference type="Proteomes" id="UP000214880">
    <property type="component" value="Unassembled WGS sequence"/>
</dbReference>
<proteinExistence type="inferred from homology"/>
<comment type="similarity">
    <text evidence="7">Belongs to the transglycosylase MltG family.</text>
</comment>
<organism evidence="8 9">
    <name type="scientific">Dendrosporobacter quercicolus</name>
    <dbReference type="NCBI Taxonomy" id="146817"/>
    <lineage>
        <taxon>Bacteria</taxon>
        <taxon>Bacillati</taxon>
        <taxon>Bacillota</taxon>
        <taxon>Negativicutes</taxon>
        <taxon>Selenomonadales</taxon>
        <taxon>Sporomusaceae</taxon>
        <taxon>Dendrosporobacter</taxon>
    </lineage>
</organism>
<dbReference type="EMBL" id="FNHB01000001">
    <property type="protein sequence ID" value="SDL53254.1"/>
    <property type="molecule type" value="Genomic_DNA"/>
</dbReference>
<keyword evidence="3 7" id="KW-1133">Transmembrane helix</keyword>
<dbReference type="GO" id="GO:0008932">
    <property type="term" value="F:lytic endotransglycosylase activity"/>
    <property type="evidence" value="ECO:0007669"/>
    <property type="project" value="UniProtKB-UniRule"/>
</dbReference>
<keyword evidence="2 7" id="KW-0812">Transmembrane</keyword>
<dbReference type="EC" id="4.2.2.29" evidence="7"/>
<evidence type="ECO:0000256" key="6">
    <source>
        <dbReference type="ARBA" id="ARBA00023316"/>
    </source>
</evidence>
<feature type="site" description="Important for catalytic activity" evidence="7">
    <location>
        <position position="221"/>
    </location>
</feature>
<evidence type="ECO:0000256" key="7">
    <source>
        <dbReference type="HAMAP-Rule" id="MF_02065"/>
    </source>
</evidence>
<evidence type="ECO:0000256" key="3">
    <source>
        <dbReference type="ARBA" id="ARBA00022989"/>
    </source>
</evidence>
<comment type="catalytic activity">
    <reaction evidence="7">
        <text>a peptidoglycan chain = a peptidoglycan chain with N-acetyl-1,6-anhydromuramyl-[peptide] at the reducing end + a peptidoglycan chain with N-acetylglucosamine at the non-reducing end.</text>
        <dbReference type="EC" id="4.2.2.29"/>
    </reaction>
</comment>
<dbReference type="STRING" id="146817.SAMN04488502_101136"/>
<evidence type="ECO:0000256" key="1">
    <source>
        <dbReference type="ARBA" id="ARBA00022475"/>
    </source>
</evidence>
<keyword evidence="9" id="KW-1185">Reference proteome</keyword>
<sequence length="334" mass="37169">MLQYKFSMRRVLMTGVLAVLLGSFVYGLAKPVNSTAKDIAYVSIQPGMTADNIGNQLYEQGLIKNVLAFRVIAKFNGLDNTLKAGDYSFTTDMSVTQIVDRLARGATAQQLITIPEGYTVNQIAALIQEKQIGDAEKFKAAARNYRPHSYMAGSDAASYQVEGYLFPDTYQFDKGVTEEKLLTMMVGEFDQRFTPEMRNRADELGLSIPQVVILASLVEKEAKLDSDRPVIAGVFLNRLQYHMPLQSCATIQYILGYAKPELTIQDTEIDSPYNTYQHHGLPPGPIANPGMAAINAVLYPAATEYLYFVADKQGQHHFSTNYEEHLAAIERVQQ</sequence>
<evidence type="ECO:0000313" key="8">
    <source>
        <dbReference type="EMBL" id="SDL53254.1"/>
    </source>
</evidence>
<comment type="function">
    <text evidence="7">Functions as a peptidoglycan terminase that cleaves nascent peptidoglycan strands endolytically to terminate their elongation.</text>
</comment>
<dbReference type="RefSeq" id="WP_092067281.1">
    <property type="nucleotide sequence ID" value="NZ_FNHB01000001.1"/>
</dbReference>
<dbReference type="AlphaFoldDB" id="A0A1G9KUL8"/>
<dbReference type="PANTHER" id="PTHR30518">
    <property type="entry name" value="ENDOLYTIC MUREIN TRANSGLYCOSYLASE"/>
    <property type="match status" value="1"/>
</dbReference>
<accession>A0A1G9KUL8</accession>
<protein>
    <recommendedName>
        <fullName evidence="7">Endolytic murein transglycosylase</fullName>
        <ecNumber evidence="7">4.2.2.29</ecNumber>
    </recommendedName>
    <alternativeName>
        <fullName evidence="7">Peptidoglycan lytic transglycosylase</fullName>
    </alternativeName>
    <alternativeName>
        <fullName evidence="7">Peptidoglycan polymerization terminase</fullName>
    </alternativeName>
</protein>
<name>A0A1G9KUL8_9FIRM</name>
<evidence type="ECO:0000256" key="5">
    <source>
        <dbReference type="ARBA" id="ARBA00023239"/>
    </source>
</evidence>
<evidence type="ECO:0000256" key="4">
    <source>
        <dbReference type="ARBA" id="ARBA00023136"/>
    </source>
</evidence>
<keyword evidence="6 7" id="KW-0961">Cell wall biogenesis/degradation</keyword>
<dbReference type="NCBIfam" id="TIGR00247">
    <property type="entry name" value="endolytic transglycosylase MltG"/>
    <property type="match status" value="1"/>
</dbReference>
<dbReference type="Pfam" id="PF02618">
    <property type="entry name" value="YceG"/>
    <property type="match status" value="1"/>
</dbReference>